<dbReference type="GO" id="GO:0016787">
    <property type="term" value="F:hydrolase activity"/>
    <property type="evidence" value="ECO:0007669"/>
    <property type="project" value="InterPro"/>
</dbReference>
<dbReference type="Gene3D" id="3.20.20.140">
    <property type="entry name" value="Metal-dependent hydrolases"/>
    <property type="match status" value="1"/>
</dbReference>
<dbReference type="InterPro" id="IPR032466">
    <property type="entry name" value="Metal_Hydrolase"/>
</dbReference>
<name>A0A316G4L5_9RHOB</name>
<evidence type="ECO:0000259" key="2">
    <source>
        <dbReference type="Pfam" id="PF04909"/>
    </source>
</evidence>
<reference evidence="3 4" key="1">
    <citation type="submission" date="2018-05" db="EMBL/GenBank/DDBJ databases">
        <title>Genomic Encyclopedia of Type Strains, Phase IV (KMG-IV): sequencing the most valuable type-strain genomes for metagenomic binning, comparative biology and taxonomic classification.</title>
        <authorList>
            <person name="Goeker M."/>
        </authorList>
    </citation>
    <scope>NUCLEOTIDE SEQUENCE [LARGE SCALE GENOMIC DNA]</scope>
    <source>
        <strain evidence="3 4">DSM 103371</strain>
    </source>
</reference>
<sequence>MPRDVVIDTHHHLWRIDRGDYFWMSPDLGVLYRDYGPDDLAPHLNAAGVTRTILVQAADTEAETDFLLDLAARTDWIAGVCGWLDLDDEAFPDRLAARMENPWFKSLRPMLQDLAPDDWILKPRALKNLAHMAETGARFEVLTKPPQLPHAVEALRRTPGLKAVVNHLSKPDIAGRMWEPWAGAMDELAAIPDVFCKISGMVTEAGPDWTTDDLTPYAVHALESFGPDRCMFGSDWPVALLAAESYGDVLDTARTILAPYLDATARRKVFHDTGAAFYGI</sequence>
<dbReference type="Pfam" id="PF04909">
    <property type="entry name" value="Amidohydro_2"/>
    <property type="match status" value="1"/>
</dbReference>
<organism evidence="3 4">
    <name type="scientific">Silicimonas algicola</name>
    <dbReference type="NCBI Taxonomy" id="1826607"/>
    <lineage>
        <taxon>Bacteria</taxon>
        <taxon>Pseudomonadati</taxon>
        <taxon>Pseudomonadota</taxon>
        <taxon>Alphaproteobacteria</taxon>
        <taxon>Rhodobacterales</taxon>
        <taxon>Paracoccaceae</taxon>
    </lineage>
</organism>
<dbReference type="AlphaFoldDB" id="A0A316G4L5"/>
<evidence type="ECO:0000256" key="1">
    <source>
        <dbReference type="ARBA" id="ARBA00038310"/>
    </source>
</evidence>
<dbReference type="OrthoDB" id="9787654at2"/>
<evidence type="ECO:0000313" key="3">
    <source>
        <dbReference type="EMBL" id="PWK55778.1"/>
    </source>
</evidence>
<protein>
    <submittedName>
        <fullName evidence="3">L-fuconolactonase</fullName>
    </submittedName>
</protein>
<dbReference type="RefSeq" id="WP_109759846.1">
    <property type="nucleotide sequence ID" value="NZ_CP034588.1"/>
</dbReference>
<dbReference type="InterPro" id="IPR006680">
    <property type="entry name" value="Amidohydro-rel"/>
</dbReference>
<gene>
    <name evidence="3" type="ORF">C8D95_106174</name>
</gene>
<dbReference type="PANTHER" id="PTHR43569">
    <property type="entry name" value="AMIDOHYDROLASE"/>
    <property type="match status" value="1"/>
</dbReference>
<dbReference type="InterPro" id="IPR052350">
    <property type="entry name" value="Metallo-dep_Lactonases"/>
</dbReference>
<accession>A0A316G4L5</accession>
<evidence type="ECO:0000313" key="4">
    <source>
        <dbReference type="Proteomes" id="UP000245390"/>
    </source>
</evidence>
<dbReference type="KEGG" id="salo:EF888_16070"/>
<dbReference type="PANTHER" id="PTHR43569:SF2">
    <property type="entry name" value="AMIDOHYDROLASE-RELATED DOMAIN-CONTAINING PROTEIN"/>
    <property type="match status" value="1"/>
</dbReference>
<dbReference type="Proteomes" id="UP000245390">
    <property type="component" value="Unassembled WGS sequence"/>
</dbReference>
<dbReference type="SUPFAM" id="SSF51556">
    <property type="entry name" value="Metallo-dependent hydrolases"/>
    <property type="match status" value="1"/>
</dbReference>
<dbReference type="EMBL" id="QGGV01000006">
    <property type="protein sequence ID" value="PWK55778.1"/>
    <property type="molecule type" value="Genomic_DNA"/>
</dbReference>
<keyword evidence="4" id="KW-1185">Reference proteome</keyword>
<comment type="similarity">
    <text evidence="1">Belongs to the metallo-dependent hydrolases superfamily.</text>
</comment>
<comment type="caution">
    <text evidence="3">The sequence shown here is derived from an EMBL/GenBank/DDBJ whole genome shotgun (WGS) entry which is preliminary data.</text>
</comment>
<proteinExistence type="inferred from homology"/>
<feature type="domain" description="Amidohydrolase-related" evidence="2">
    <location>
        <begin position="7"/>
        <end position="280"/>
    </location>
</feature>